<dbReference type="EMBL" id="CSBK01001118">
    <property type="protein sequence ID" value="COY32898.1"/>
    <property type="molecule type" value="Genomic_DNA"/>
</dbReference>
<organism evidence="2 3">
    <name type="scientific">Mycobacterium tuberculosis</name>
    <dbReference type="NCBI Taxonomy" id="1773"/>
    <lineage>
        <taxon>Bacteria</taxon>
        <taxon>Bacillati</taxon>
        <taxon>Actinomycetota</taxon>
        <taxon>Actinomycetes</taxon>
        <taxon>Mycobacteriales</taxon>
        <taxon>Mycobacteriaceae</taxon>
        <taxon>Mycobacterium</taxon>
        <taxon>Mycobacterium tuberculosis complex</taxon>
    </lineage>
</organism>
<name>A0A916LC66_MYCTX</name>
<dbReference type="AlphaFoldDB" id="A0A916LC66"/>
<protein>
    <submittedName>
        <fullName evidence="2">Uncharacterized protein</fullName>
    </submittedName>
</protein>
<dbReference type="Proteomes" id="UP000039021">
    <property type="component" value="Unassembled WGS sequence"/>
</dbReference>
<evidence type="ECO:0000313" key="3">
    <source>
        <dbReference type="Proteomes" id="UP000039021"/>
    </source>
</evidence>
<comment type="caution">
    <text evidence="2">The sequence shown here is derived from an EMBL/GenBank/DDBJ whole genome shotgun (WGS) entry which is preliminary data.</text>
</comment>
<gene>
    <name evidence="2" type="ORF">ERS007739_02439</name>
</gene>
<feature type="region of interest" description="Disordered" evidence="1">
    <location>
        <begin position="1"/>
        <end position="30"/>
    </location>
</feature>
<accession>A0A916LC66</accession>
<evidence type="ECO:0000256" key="1">
    <source>
        <dbReference type="SAM" id="MobiDB-lite"/>
    </source>
</evidence>
<evidence type="ECO:0000313" key="2">
    <source>
        <dbReference type="EMBL" id="COY32898.1"/>
    </source>
</evidence>
<reference evidence="3" key="1">
    <citation type="submission" date="2015-03" db="EMBL/GenBank/DDBJ databases">
        <authorList>
            <consortium name="Pathogen Informatics"/>
        </authorList>
    </citation>
    <scope>NUCLEOTIDE SEQUENCE [LARGE SCALE GENOMIC DNA]</scope>
    <source>
        <strain evidence="3">N09902308</strain>
    </source>
</reference>
<proteinExistence type="predicted"/>
<feature type="compositionally biased region" description="Polar residues" evidence="1">
    <location>
        <begin position="1"/>
        <end position="19"/>
    </location>
</feature>
<sequence length="30" mass="3332">MVTPSVLLTSRTSASGNDSQENRRLRDSPR</sequence>
<feature type="compositionally biased region" description="Basic and acidic residues" evidence="1">
    <location>
        <begin position="20"/>
        <end position="30"/>
    </location>
</feature>